<keyword evidence="4" id="KW-0539">Nucleus</keyword>
<evidence type="ECO:0000256" key="3">
    <source>
        <dbReference type="ARBA" id="ARBA00023163"/>
    </source>
</evidence>
<protein>
    <recommendedName>
        <fullName evidence="6">Zn(2)-C6 fungal-type domain-containing protein</fullName>
    </recommendedName>
</protein>
<evidence type="ECO:0000259" key="6">
    <source>
        <dbReference type="PROSITE" id="PS50048"/>
    </source>
</evidence>
<evidence type="ECO:0000256" key="5">
    <source>
        <dbReference type="SAM" id="Coils"/>
    </source>
</evidence>
<dbReference type="GO" id="GO:0005634">
    <property type="term" value="C:nucleus"/>
    <property type="evidence" value="ECO:0007669"/>
    <property type="project" value="TreeGrafter"/>
</dbReference>
<feature type="coiled-coil region" evidence="5">
    <location>
        <begin position="55"/>
        <end position="89"/>
    </location>
</feature>
<dbReference type="Pfam" id="PF04082">
    <property type="entry name" value="Fungal_trans"/>
    <property type="match status" value="1"/>
</dbReference>
<keyword evidence="2" id="KW-0805">Transcription regulation</keyword>
<dbReference type="SMART" id="SM00906">
    <property type="entry name" value="Fungal_trans"/>
    <property type="match status" value="1"/>
</dbReference>
<evidence type="ECO:0000256" key="2">
    <source>
        <dbReference type="ARBA" id="ARBA00023015"/>
    </source>
</evidence>
<dbReference type="EMBL" id="JASWJB010000541">
    <property type="protein sequence ID" value="KAK2589847.1"/>
    <property type="molecule type" value="Genomic_DNA"/>
</dbReference>
<accession>A0AAJ0CC83</accession>
<dbReference type="CDD" id="cd12148">
    <property type="entry name" value="fungal_TF_MHR"/>
    <property type="match status" value="1"/>
</dbReference>
<dbReference type="InterPro" id="IPR001138">
    <property type="entry name" value="Zn2Cys6_DnaBD"/>
</dbReference>
<dbReference type="Proteomes" id="UP001251528">
    <property type="component" value="Unassembled WGS sequence"/>
</dbReference>
<dbReference type="GO" id="GO:0008270">
    <property type="term" value="F:zinc ion binding"/>
    <property type="evidence" value="ECO:0007669"/>
    <property type="project" value="InterPro"/>
</dbReference>
<dbReference type="PANTHER" id="PTHR47424">
    <property type="entry name" value="REGULATORY PROTEIN GAL4"/>
    <property type="match status" value="1"/>
</dbReference>
<dbReference type="Pfam" id="PF00172">
    <property type="entry name" value="Zn_clus"/>
    <property type="match status" value="1"/>
</dbReference>
<dbReference type="PROSITE" id="PS00463">
    <property type="entry name" value="ZN2_CY6_FUNGAL_1"/>
    <property type="match status" value="1"/>
</dbReference>
<dbReference type="PANTHER" id="PTHR47424:SF12">
    <property type="entry name" value="TRANSCRIPTION FACTOR ASQA"/>
    <property type="match status" value="1"/>
</dbReference>
<sequence length="738" mass="82176">MNYNHLMRRHKRPQVARACDYCRQHRIKCDNSVPCSNCKAKERDCSNASIERLTLPRAYRDIERLRLRVQELELELSQARNEAHIYHNSPLSQLAAPSGSEPSTAIELYDAGFRGSMEGIYIRTPHSANKTWYGSSSLFFFIGRMSSFLSATVKQTHSSDQIPEVNPTATLLDGPAAAATTPLKRSDMLEEKAGNDAPAAERCDLSPMQEEYFIDLYWQSYHASLFPIINEAEFKEYHRSLWTSCGNVRKPSALVDIVVALCMQLGFSVMPATMQQLNLGRCADATVAGRCYYLRCQKLLAYELENPSISTLQCQLLSAVYLCCGTFQNMADSACSTAVRTAYALGIHLDAPENMSLQERDMQKRLWWALFALDSKFGMKLGRPFRLHQSSASPGLPDHHVQAAARSGSSFAPLGDNLTWLSFDVEYSKLFLAARAVYAAHFKSKSASCNDQAVPCSQPVEKGQSRPSQQLCMARMEDWADAVPSILQLKRKNNARPFSTNEPDLLNEEQLTPIWLQRQRLVLELMYHNLCTNLYRPFISFGSAPKDASAEENARECARHASTLTQITYQALVATPSSIACWHETFQWQWNAAMTLVGYVLACPQDVLTEDIRKSISVSIDVFDLFGKSFAGARSAASIMRKLSTTISPKVQSSAENRPTTQVSLHVNEATSGAGLVNYEADLGPHLGSAAGVLADSLSWLDDIDNAQLQEMFNLAFDVDSAELNRSDSFINVDTGIY</sequence>
<keyword evidence="1" id="KW-0479">Metal-binding</keyword>
<dbReference type="InterPro" id="IPR007219">
    <property type="entry name" value="XnlR_reg_dom"/>
</dbReference>
<evidence type="ECO:0000313" key="7">
    <source>
        <dbReference type="EMBL" id="KAK2589847.1"/>
    </source>
</evidence>
<comment type="caution">
    <text evidence="7">The sequence shown here is derived from an EMBL/GenBank/DDBJ whole genome shotgun (WGS) entry which is preliminary data.</text>
</comment>
<keyword evidence="8" id="KW-1185">Reference proteome</keyword>
<organism evidence="7 8">
    <name type="scientific">Conoideocrella luteorostrata</name>
    <dbReference type="NCBI Taxonomy" id="1105319"/>
    <lineage>
        <taxon>Eukaryota</taxon>
        <taxon>Fungi</taxon>
        <taxon>Dikarya</taxon>
        <taxon>Ascomycota</taxon>
        <taxon>Pezizomycotina</taxon>
        <taxon>Sordariomycetes</taxon>
        <taxon>Hypocreomycetidae</taxon>
        <taxon>Hypocreales</taxon>
        <taxon>Clavicipitaceae</taxon>
        <taxon>Conoideocrella</taxon>
    </lineage>
</organism>
<dbReference type="InterPro" id="IPR051127">
    <property type="entry name" value="Fungal_SecMet_Regulators"/>
</dbReference>
<dbReference type="AlphaFoldDB" id="A0AAJ0CC83"/>
<feature type="domain" description="Zn(2)-C6 fungal-type" evidence="6">
    <location>
        <begin position="18"/>
        <end position="47"/>
    </location>
</feature>
<reference evidence="7" key="1">
    <citation type="submission" date="2023-06" db="EMBL/GenBank/DDBJ databases">
        <title>Conoideocrella luteorostrata (Hypocreales: Clavicipitaceae), a potential biocontrol fungus for elongate hemlock scale in United States Christmas tree production areas.</title>
        <authorList>
            <person name="Barrett H."/>
            <person name="Lovett B."/>
            <person name="Macias A.M."/>
            <person name="Stajich J.E."/>
            <person name="Kasson M.T."/>
        </authorList>
    </citation>
    <scope>NUCLEOTIDE SEQUENCE</scope>
    <source>
        <strain evidence="7">ARSEF 14590</strain>
    </source>
</reference>
<dbReference type="InterPro" id="IPR036864">
    <property type="entry name" value="Zn2-C6_fun-type_DNA-bd_sf"/>
</dbReference>
<evidence type="ECO:0000256" key="1">
    <source>
        <dbReference type="ARBA" id="ARBA00022723"/>
    </source>
</evidence>
<dbReference type="SUPFAM" id="SSF57701">
    <property type="entry name" value="Zn2/Cys6 DNA-binding domain"/>
    <property type="match status" value="1"/>
</dbReference>
<evidence type="ECO:0000313" key="8">
    <source>
        <dbReference type="Proteomes" id="UP001251528"/>
    </source>
</evidence>
<proteinExistence type="predicted"/>
<dbReference type="SMART" id="SM00066">
    <property type="entry name" value="GAL4"/>
    <property type="match status" value="1"/>
</dbReference>
<dbReference type="GO" id="GO:0000435">
    <property type="term" value="P:positive regulation of transcription from RNA polymerase II promoter by galactose"/>
    <property type="evidence" value="ECO:0007669"/>
    <property type="project" value="TreeGrafter"/>
</dbReference>
<dbReference type="GO" id="GO:0000981">
    <property type="term" value="F:DNA-binding transcription factor activity, RNA polymerase II-specific"/>
    <property type="evidence" value="ECO:0007669"/>
    <property type="project" value="InterPro"/>
</dbReference>
<keyword evidence="3" id="KW-0804">Transcription</keyword>
<name>A0AAJ0CC83_9HYPO</name>
<keyword evidence="5" id="KW-0175">Coiled coil</keyword>
<dbReference type="Gene3D" id="4.10.240.10">
    <property type="entry name" value="Zn(2)-C6 fungal-type DNA-binding domain"/>
    <property type="match status" value="1"/>
</dbReference>
<gene>
    <name evidence="7" type="ORF">QQS21_012469</name>
</gene>
<dbReference type="PROSITE" id="PS50048">
    <property type="entry name" value="ZN2_CY6_FUNGAL_2"/>
    <property type="match status" value="1"/>
</dbReference>
<dbReference type="GO" id="GO:0000978">
    <property type="term" value="F:RNA polymerase II cis-regulatory region sequence-specific DNA binding"/>
    <property type="evidence" value="ECO:0007669"/>
    <property type="project" value="TreeGrafter"/>
</dbReference>
<dbReference type="GO" id="GO:0006351">
    <property type="term" value="P:DNA-templated transcription"/>
    <property type="evidence" value="ECO:0007669"/>
    <property type="project" value="InterPro"/>
</dbReference>
<dbReference type="CDD" id="cd00067">
    <property type="entry name" value="GAL4"/>
    <property type="match status" value="1"/>
</dbReference>
<evidence type="ECO:0000256" key="4">
    <source>
        <dbReference type="ARBA" id="ARBA00023242"/>
    </source>
</evidence>